<evidence type="ECO:0000313" key="4">
    <source>
        <dbReference type="EMBL" id="CAH0376151.1"/>
    </source>
</evidence>
<feature type="compositionally biased region" description="Pro residues" evidence="1">
    <location>
        <begin position="547"/>
        <end position="564"/>
    </location>
</feature>
<feature type="domain" description="Helicase-associated" evidence="3">
    <location>
        <begin position="18"/>
        <end position="74"/>
    </location>
</feature>
<proteinExistence type="predicted"/>
<gene>
    <name evidence="4" type="ORF">PECAL_5P07130</name>
</gene>
<dbReference type="Pfam" id="PF03457">
    <property type="entry name" value="HA"/>
    <property type="match status" value="3"/>
</dbReference>
<dbReference type="OrthoDB" id="47450at2759"/>
<dbReference type="Gene3D" id="6.10.140.530">
    <property type="match status" value="3"/>
</dbReference>
<feature type="signal peptide" evidence="2">
    <location>
        <begin position="1"/>
        <end position="19"/>
    </location>
</feature>
<dbReference type="PANTHER" id="PTHR33418">
    <property type="entry name" value="HELICASE-ASSOCIATED"/>
    <property type="match status" value="1"/>
</dbReference>
<sequence>MRRLGLLLLALARAQNDQAKWLENLEQLAVFVGERGHPDVPLDHPLGKWLASTRASIRRGTLDAGRVAEFRAAGGLVHPMEGRWDDAHVLLTEFVRREGHADVPPAHRERGVPLAAWLRRQKREALEGLMAPNRVKMLEELGVTGLRSKTERKEDTWARNFDLLARYVAQHKTEPGRSEVVEGKPLGTWLASQKVKAARGDLLPERSKKLSSVITLPSVKKSAPSWTWPGANPSESVTIPPLGNSRSKFFTEQTAPNLATLPEWYANCVHRKETTLQGNPGRFRDEQIYHVLCLLEDKLSKKDLSPLVVVQVGSNDGDDAVREALIYARRHYSSIPIKVVLVEPTQRNFERLKKVYSSTAAFQGPGFEAEFVHGAVCDDCCVNDRVKIYHPKWSIIEQWYRDAVDHPEKHPKAFDTPDGSWRQKWLYELNSLDPENLKKNFKNDADITYDEIACFKAASLLDAFAGGRADYVMIDVEGFDDSVVYSLDLGRHRPRLIAFESKVMQSVRPEALFDVVEFCGQRGYKAVGPVKANHVCIRDDRSVAKPVTPPGKPYYPQPPPTKPEPLPEAKRLTAPGTALGAADKKNNGVAEWYLTNFRVRFAREDGSWFDPDVEDFGGEPCPGCTADEKAP</sequence>
<dbReference type="PANTHER" id="PTHR33418:SF1">
    <property type="entry name" value="HELICASE-ASSOCIATED DOMAIN-CONTAINING PROTEIN"/>
    <property type="match status" value="1"/>
</dbReference>
<organism evidence="4 5">
    <name type="scientific">Pelagomonas calceolata</name>
    <dbReference type="NCBI Taxonomy" id="35677"/>
    <lineage>
        <taxon>Eukaryota</taxon>
        <taxon>Sar</taxon>
        <taxon>Stramenopiles</taxon>
        <taxon>Ochrophyta</taxon>
        <taxon>Pelagophyceae</taxon>
        <taxon>Pelagomonadales</taxon>
        <taxon>Pelagomonadaceae</taxon>
        <taxon>Pelagomonas</taxon>
    </lineage>
</organism>
<dbReference type="InterPro" id="IPR029063">
    <property type="entry name" value="SAM-dependent_MTases_sf"/>
</dbReference>
<protein>
    <recommendedName>
        <fullName evidence="3">Helicase-associated domain-containing protein</fullName>
    </recommendedName>
</protein>
<reference evidence="4" key="1">
    <citation type="submission" date="2021-11" db="EMBL/GenBank/DDBJ databases">
        <authorList>
            <consortium name="Genoscope - CEA"/>
            <person name="William W."/>
        </authorList>
    </citation>
    <scope>NUCLEOTIDE SEQUENCE</scope>
</reference>
<evidence type="ECO:0000259" key="3">
    <source>
        <dbReference type="Pfam" id="PF03457"/>
    </source>
</evidence>
<feature type="region of interest" description="Disordered" evidence="1">
    <location>
        <begin position="547"/>
        <end position="566"/>
    </location>
</feature>
<dbReference type="Gene3D" id="3.40.50.150">
    <property type="entry name" value="Vaccinia Virus protein VP39"/>
    <property type="match status" value="1"/>
</dbReference>
<feature type="region of interest" description="Disordered" evidence="1">
    <location>
        <begin position="609"/>
        <end position="631"/>
    </location>
</feature>
<evidence type="ECO:0000313" key="5">
    <source>
        <dbReference type="Proteomes" id="UP000789595"/>
    </source>
</evidence>
<dbReference type="Proteomes" id="UP000789595">
    <property type="component" value="Unassembled WGS sequence"/>
</dbReference>
<evidence type="ECO:0000256" key="2">
    <source>
        <dbReference type="SAM" id="SignalP"/>
    </source>
</evidence>
<accession>A0A8J2X5J5</accession>
<dbReference type="EMBL" id="CAKKNE010000005">
    <property type="protein sequence ID" value="CAH0376151.1"/>
    <property type="molecule type" value="Genomic_DNA"/>
</dbReference>
<dbReference type="InterPro" id="IPR005114">
    <property type="entry name" value="Helicase_assoc"/>
</dbReference>
<evidence type="ECO:0000256" key="1">
    <source>
        <dbReference type="SAM" id="MobiDB-lite"/>
    </source>
</evidence>
<feature type="domain" description="Helicase-associated" evidence="3">
    <location>
        <begin position="154"/>
        <end position="212"/>
    </location>
</feature>
<feature type="chain" id="PRO_5035210255" description="Helicase-associated domain-containing protein" evidence="2">
    <location>
        <begin position="20"/>
        <end position="631"/>
    </location>
</feature>
<dbReference type="AlphaFoldDB" id="A0A8J2X5J5"/>
<feature type="domain" description="Helicase-associated" evidence="3">
    <location>
        <begin position="83"/>
        <end position="143"/>
    </location>
</feature>
<keyword evidence="2" id="KW-0732">Signal</keyword>
<comment type="caution">
    <text evidence="4">The sequence shown here is derived from an EMBL/GenBank/DDBJ whole genome shotgun (WGS) entry which is preliminary data.</text>
</comment>
<keyword evidence="5" id="KW-1185">Reference proteome</keyword>
<name>A0A8J2X5J5_9STRA</name>